<organism evidence="3 4">
    <name type="scientific">Rubrobacter taiwanensis</name>
    <dbReference type="NCBI Taxonomy" id="185139"/>
    <lineage>
        <taxon>Bacteria</taxon>
        <taxon>Bacillati</taxon>
        <taxon>Actinomycetota</taxon>
        <taxon>Rubrobacteria</taxon>
        <taxon>Rubrobacterales</taxon>
        <taxon>Rubrobacteraceae</taxon>
        <taxon>Rubrobacter</taxon>
    </lineage>
</organism>
<dbReference type="PROSITE" id="PS00061">
    <property type="entry name" value="ADH_SHORT"/>
    <property type="match status" value="1"/>
</dbReference>
<dbReference type="InterPro" id="IPR036291">
    <property type="entry name" value="NAD(P)-bd_dom_sf"/>
</dbReference>
<dbReference type="NCBIfam" id="NF005559">
    <property type="entry name" value="PRK07231.1"/>
    <property type="match status" value="1"/>
</dbReference>
<proteinExistence type="inferred from homology"/>
<dbReference type="CDD" id="cd05233">
    <property type="entry name" value="SDR_c"/>
    <property type="match status" value="1"/>
</dbReference>
<evidence type="ECO:0000313" key="4">
    <source>
        <dbReference type="Proteomes" id="UP000295244"/>
    </source>
</evidence>
<name>A0A4R1BFK0_9ACTN</name>
<dbReference type="InterPro" id="IPR002347">
    <property type="entry name" value="SDR_fam"/>
</dbReference>
<dbReference type="EMBL" id="SKBU01000020">
    <property type="protein sequence ID" value="TCJ15940.1"/>
    <property type="molecule type" value="Genomic_DNA"/>
</dbReference>
<comment type="similarity">
    <text evidence="1">Belongs to the short-chain dehydrogenases/reductases (SDR) family.</text>
</comment>
<dbReference type="InterPro" id="IPR020904">
    <property type="entry name" value="Sc_DH/Rdtase_CS"/>
</dbReference>
<dbReference type="OrthoDB" id="7064009at2"/>
<dbReference type="SUPFAM" id="SSF51735">
    <property type="entry name" value="NAD(P)-binding Rossmann-fold domains"/>
    <property type="match status" value="1"/>
</dbReference>
<dbReference type="PRINTS" id="PR00080">
    <property type="entry name" value="SDRFAMILY"/>
</dbReference>
<dbReference type="Pfam" id="PF13561">
    <property type="entry name" value="adh_short_C2"/>
    <property type="match status" value="1"/>
</dbReference>
<evidence type="ECO:0000256" key="2">
    <source>
        <dbReference type="ARBA" id="ARBA00023002"/>
    </source>
</evidence>
<keyword evidence="2" id="KW-0560">Oxidoreductase</keyword>
<dbReference type="Proteomes" id="UP000295244">
    <property type="component" value="Unassembled WGS sequence"/>
</dbReference>
<comment type="caution">
    <text evidence="3">The sequence shown here is derived from an EMBL/GenBank/DDBJ whole genome shotgun (WGS) entry which is preliminary data.</text>
</comment>
<dbReference type="Gene3D" id="3.40.50.720">
    <property type="entry name" value="NAD(P)-binding Rossmann-like Domain"/>
    <property type="match status" value="1"/>
</dbReference>
<gene>
    <name evidence="3" type="ORF">E0L93_11850</name>
</gene>
<dbReference type="PRINTS" id="PR00081">
    <property type="entry name" value="GDHRDH"/>
</dbReference>
<dbReference type="GO" id="GO:0016616">
    <property type="term" value="F:oxidoreductase activity, acting on the CH-OH group of donors, NAD or NADP as acceptor"/>
    <property type="evidence" value="ECO:0007669"/>
    <property type="project" value="TreeGrafter"/>
</dbReference>
<dbReference type="AlphaFoldDB" id="A0A4R1BFK0"/>
<dbReference type="FunFam" id="3.40.50.720:FF:000084">
    <property type="entry name" value="Short-chain dehydrogenase reductase"/>
    <property type="match status" value="1"/>
</dbReference>
<dbReference type="PANTHER" id="PTHR42760">
    <property type="entry name" value="SHORT-CHAIN DEHYDROGENASES/REDUCTASES FAMILY MEMBER"/>
    <property type="match status" value="1"/>
</dbReference>
<protein>
    <submittedName>
        <fullName evidence="3">SDR family oxidoreductase</fullName>
    </submittedName>
</protein>
<accession>A0A4R1BFK0</accession>
<sequence>MERRNLSDRFTDRVAIITGGASGIGHETAALLLDEGARVAIGDVREPRDLPQDDRILFVPTDVRSAADARRLVERTVERWGRVDILFNNAGTPGRLPRPPLAELSEEEWDETVDINLKGTFLCSRAVVPRMVEQGSGVIINNASMLGIVGMPESAAYCASKGGVVLLTKSMALELIRHNIRVNCVCASFIDTPMFQDWLGLQPDPEAATQECIAKLPIGRLGSPSEVARSVLFLASEESSYLVGHALYVDGGYLAQ</sequence>
<keyword evidence="4" id="KW-1185">Reference proteome</keyword>
<evidence type="ECO:0000256" key="1">
    <source>
        <dbReference type="ARBA" id="ARBA00006484"/>
    </source>
</evidence>
<evidence type="ECO:0000313" key="3">
    <source>
        <dbReference type="EMBL" id="TCJ15940.1"/>
    </source>
</evidence>
<reference evidence="3 4" key="1">
    <citation type="submission" date="2019-03" db="EMBL/GenBank/DDBJ databases">
        <title>Whole genome sequence of a novel Rubrobacter taiwanensis strain, isolated from Yellowstone National Park.</title>
        <authorList>
            <person name="Freed S."/>
            <person name="Ramaley R.F."/>
            <person name="Kyndt J.A."/>
        </authorList>
    </citation>
    <scope>NUCLEOTIDE SEQUENCE [LARGE SCALE GENOMIC DNA]</scope>
    <source>
        <strain evidence="3 4">Yellowstone</strain>
    </source>
</reference>